<comment type="caution">
    <text evidence="1">The sequence shown here is derived from an EMBL/GenBank/DDBJ whole genome shotgun (WGS) entry which is preliminary data.</text>
</comment>
<proteinExistence type="predicted"/>
<accession>A0AA45USF9</accession>
<organism evidence="1 2">
    <name type="scientific">Anaplasma phagocytophilum</name>
    <name type="common">Ehrlichia phagocytophila</name>
    <dbReference type="NCBI Taxonomy" id="948"/>
    <lineage>
        <taxon>Bacteria</taxon>
        <taxon>Pseudomonadati</taxon>
        <taxon>Pseudomonadota</taxon>
        <taxon>Alphaproteobacteria</taxon>
        <taxon>Rickettsiales</taxon>
        <taxon>Anaplasmataceae</taxon>
        <taxon>Anaplasma</taxon>
        <taxon>phagocytophilum group</taxon>
    </lineage>
</organism>
<reference evidence="2" key="1">
    <citation type="submission" date="2016-03" db="EMBL/GenBank/DDBJ databases">
        <authorList>
            <person name="Loux Valentin"/>
        </authorList>
    </citation>
    <scope>NUCLEOTIDE SEQUENCE [LARGE SCALE GENOMIC DNA]</scope>
    <source>
        <strain evidence="2">C1</strain>
    </source>
</reference>
<evidence type="ECO:0000313" key="2">
    <source>
        <dbReference type="Proteomes" id="UP000078419"/>
    </source>
</evidence>
<dbReference type="Proteomes" id="UP000078419">
    <property type="component" value="Unassembled WGS sequence"/>
</dbReference>
<dbReference type="AlphaFoldDB" id="A0AA45USF9"/>
<gene>
    <name evidence="1" type="ORF">ANAPC1_00277</name>
</gene>
<evidence type="ECO:0000313" key="1">
    <source>
        <dbReference type="EMBL" id="SBO13937.1"/>
    </source>
</evidence>
<dbReference type="EMBL" id="FLLR01000007">
    <property type="protein sequence ID" value="SBO13937.1"/>
    <property type="molecule type" value="Genomic_DNA"/>
</dbReference>
<dbReference type="RefSeq" id="WP_155735770.1">
    <property type="nucleotide sequence ID" value="NZ_FLLR01000007.1"/>
</dbReference>
<name>A0AA45USF9_ANAPH</name>
<sequence>MFDILNDVATASVAVTCTNSVDECLKSCDGFSMENLSFVRATPLEQNIDSEGEAYSVRFTHSSQHDAEHIQEKLLDIVVKKSGTDNSGIVLVSASLHEILTSESILYIGDENTNAYAYERALYVGGLESSNDSKGTDQRVITAKNGASGCEVKVTLKKAEAGAAEAAA</sequence>
<protein>
    <submittedName>
        <fullName evidence="1">Uncharacterized protein</fullName>
    </submittedName>
</protein>